<dbReference type="AlphaFoldDB" id="A0A3R1AUW4"/>
<protein>
    <submittedName>
        <fullName evidence="2">Uncharacterized protein</fullName>
    </submittedName>
</protein>
<gene>
    <name evidence="2" type="ORF">D7N80_27800</name>
</gene>
<organism evidence="2">
    <name type="scientific">Salmonella enterica I</name>
    <dbReference type="NCBI Taxonomy" id="59201"/>
    <lineage>
        <taxon>Bacteria</taxon>
        <taxon>Pseudomonadati</taxon>
        <taxon>Pseudomonadota</taxon>
        <taxon>Gammaproteobacteria</taxon>
        <taxon>Enterobacterales</taxon>
        <taxon>Enterobacteriaceae</taxon>
        <taxon>Salmonella</taxon>
    </lineage>
</organism>
<reference evidence="2" key="1">
    <citation type="submission" date="2018-09" db="EMBL/GenBank/DDBJ databases">
        <authorList>
            <person name="Ashton P.M."/>
            <person name="Dallman T."/>
            <person name="Nair S."/>
            <person name="De Pinna E."/>
            <person name="Peters T."/>
            <person name="Grant K."/>
        </authorList>
    </citation>
    <scope>NUCLEOTIDE SEQUENCE [LARGE SCALE GENOMIC DNA]</scope>
    <source>
        <strain evidence="2">598938</strain>
    </source>
</reference>
<name>A0A3R1AUW4_SALET</name>
<comment type="caution">
    <text evidence="2">The sequence shown here is derived from an EMBL/GenBank/DDBJ whole genome shotgun (WGS) entry which is preliminary data.</text>
</comment>
<dbReference type="EMBL" id="RVVJ01000071">
    <property type="protein sequence ID" value="MML56986.1"/>
    <property type="molecule type" value="Genomic_DNA"/>
</dbReference>
<proteinExistence type="predicted"/>
<sequence length="70" mass="8270">MNFYPLHCYIITYETKISRQESNYLMPQEYDDISVRPATRCKYRYSTGAKIFLILLTVFTVAALFGLYQV</sequence>
<keyword evidence="1" id="KW-1133">Transmembrane helix</keyword>
<keyword evidence="1" id="KW-0472">Membrane</keyword>
<evidence type="ECO:0000256" key="1">
    <source>
        <dbReference type="SAM" id="Phobius"/>
    </source>
</evidence>
<dbReference type="Proteomes" id="UP000885348">
    <property type="component" value="Unassembled WGS sequence"/>
</dbReference>
<feature type="transmembrane region" description="Helical" evidence="1">
    <location>
        <begin position="49"/>
        <end position="68"/>
    </location>
</feature>
<evidence type="ECO:0000313" key="2">
    <source>
        <dbReference type="EMBL" id="MML56986.1"/>
    </source>
</evidence>
<accession>A0A3R1AUW4</accession>
<keyword evidence="1" id="KW-0812">Transmembrane</keyword>
<feature type="non-terminal residue" evidence="2">
    <location>
        <position position="70"/>
    </location>
</feature>